<evidence type="ECO:0000256" key="15">
    <source>
        <dbReference type="SAM" id="Phobius"/>
    </source>
</evidence>
<comment type="similarity">
    <text evidence="2">Belongs to the Ca(2+):cation antiporter (CaCA) (TC 2.A.19) family. SLC24A subfamily.</text>
</comment>
<feature type="transmembrane region" description="Helical" evidence="15">
    <location>
        <begin position="80"/>
        <end position="98"/>
    </location>
</feature>
<keyword evidence="9" id="KW-0769">Symport</keyword>
<evidence type="ECO:0000259" key="16">
    <source>
        <dbReference type="Pfam" id="PF01699"/>
    </source>
</evidence>
<evidence type="ECO:0000256" key="6">
    <source>
        <dbReference type="ARBA" id="ARBA00022692"/>
    </source>
</evidence>
<evidence type="ECO:0000256" key="9">
    <source>
        <dbReference type="ARBA" id="ARBA00022847"/>
    </source>
</evidence>
<protein>
    <recommendedName>
        <fullName evidence="16">Sodium/calcium exchanger membrane region domain-containing protein</fullName>
    </recommendedName>
</protein>
<sequence>MRNLHLLFRRKTRKIRIAFMIGIATIGYGWIVGISLFTNGRHDDDDDGYMTSSEQHAQRKLFSLYPPNTFSDSERKNGAIALHILGMIYMFVALAIVCDEFFVPSLGVITNKLKISEDVAGATFMAAGGSAPELFTSLLGVFIAQNNVGIGTIVGSAVFNILFVIGMCAIFSKGVLALTWWPLFRDVTFYSIDLLLLIGFFLDEIIEWWEALILFIMYFAYVTFMKFNHNIEGWVKSKIRKRTGRVDSGQSDGKPERVLSVPILHSGGNRFRHGIVDLMLHHMHHHKDSKPHDKAMHLHAIATLKVVIGTTHTDDGLIDKDNNMINVANGHVSHDVKEVNGHLSPGNDSTTPSTNTETTLLSNDYTNNSRSGFHGNSDGNDNIRIKVTDSSNEGQKDENNEAEPEIPKELEEEEEPLDLSWPKSWRQRITYVFVAPIVFPLWITLPDVRRPEKRKWFMVTFFGSILWIAGYSYLMVWWADTAGTTMGIEEEIMGLTILAAGTSIPDLITSVIVAKKGFGDMAVSSSVGSNIFDITVGLPFPWLLKIASEKGGDVDVTSKGLVCSITLLFLMLIAVIVSIAASKWRMSKKFGIGMLLLYVVFVVLSILLELEIIPCPVKT</sequence>
<dbReference type="EMBL" id="VSWD01000007">
    <property type="protein sequence ID" value="KAK3098268.1"/>
    <property type="molecule type" value="Genomic_DNA"/>
</dbReference>
<feature type="transmembrane region" description="Helical" evidence="15">
    <location>
        <begin position="119"/>
        <end position="144"/>
    </location>
</feature>
<keyword evidence="10 15" id="KW-1133">Transmembrane helix</keyword>
<feature type="transmembrane region" description="Helical" evidence="15">
    <location>
        <begin position="457"/>
        <end position="480"/>
    </location>
</feature>
<proteinExistence type="inferred from homology"/>
<evidence type="ECO:0000256" key="4">
    <source>
        <dbReference type="ARBA" id="ARBA00022449"/>
    </source>
</evidence>
<dbReference type="Proteomes" id="UP001186944">
    <property type="component" value="Unassembled WGS sequence"/>
</dbReference>
<feature type="domain" description="Sodium/calcium exchanger membrane region" evidence="16">
    <location>
        <begin position="457"/>
        <end position="606"/>
    </location>
</feature>
<feature type="compositionally biased region" description="Basic and acidic residues" evidence="14">
    <location>
        <begin position="394"/>
        <end position="409"/>
    </location>
</feature>
<evidence type="ECO:0000313" key="17">
    <source>
        <dbReference type="EMBL" id="KAK3098268.1"/>
    </source>
</evidence>
<dbReference type="GO" id="GO:0015293">
    <property type="term" value="F:symporter activity"/>
    <property type="evidence" value="ECO:0007669"/>
    <property type="project" value="UniProtKB-KW"/>
</dbReference>
<evidence type="ECO:0000256" key="2">
    <source>
        <dbReference type="ARBA" id="ARBA00005364"/>
    </source>
</evidence>
<dbReference type="FunFam" id="1.20.1420.30:FF:000002">
    <property type="entry name" value="Sodium/potassium/calcium exchanger 2 isoform 1"/>
    <property type="match status" value="1"/>
</dbReference>
<dbReference type="InterPro" id="IPR004837">
    <property type="entry name" value="NaCa_Exmemb"/>
</dbReference>
<dbReference type="Pfam" id="PF01699">
    <property type="entry name" value="Na_Ca_ex"/>
    <property type="match status" value="2"/>
</dbReference>
<dbReference type="GO" id="GO:0005886">
    <property type="term" value="C:plasma membrane"/>
    <property type="evidence" value="ECO:0007669"/>
    <property type="project" value="TreeGrafter"/>
</dbReference>
<evidence type="ECO:0000256" key="11">
    <source>
        <dbReference type="ARBA" id="ARBA00023065"/>
    </source>
</evidence>
<keyword evidence="13" id="KW-0325">Glycoprotein</keyword>
<dbReference type="NCBIfam" id="TIGR00367">
    <property type="entry name" value="calcium/sodium antiporter"/>
    <property type="match status" value="1"/>
</dbReference>
<dbReference type="FunFam" id="1.20.1420.30:FF:000004">
    <property type="entry name" value="Sodium/potassium/calcium exchanger 2 isoform 1"/>
    <property type="match status" value="1"/>
</dbReference>
<evidence type="ECO:0000256" key="12">
    <source>
        <dbReference type="ARBA" id="ARBA00023136"/>
    </source>
</evidence>
<dbReference type="GO" id="GO:0006874">
    <property type="term" value="P:intracellular calcium ion homeostasis"/>
    <property type="evidence" value="ECO:0007669"/>
    <property type="project" value="TreeGrafter"/>
</dbReference>
<name>A0AA88YFK7_PINIB</name>
<evidence type="ECO:0000256" key="14">
    <source>
        <dbReference type="SAM" id="MobiDB-lite"/>
    </source>
</evidence>
<keyword evidence="18" id="KW-1185">Reference proteome</keyword>
<feature type="domain" description="Sodium/calcium exchanger membrane region" evidence="16">
    <location>
        <begin position="84"/>
        <end position="225"/>
    </location>
</feature>
<dbReference type="InterPro" id="IPR044880">
    <property type="entry name" value="NCX_ion-bd_dom_sf"/>
</dbReference>
<evidence type="ECO:0000256" key="3">
    <source>
        <dbReference type="ARBA" id="ARBA00022448"/>
    </source>
</evidence>
<keyword evidence="6 15" id="KW-0812">Transmembrane</keyword>
<evidence type="ECO:0000256" key="7">
    <source>
        <dbReference type="ARBA" id="ARBA00022737"/>
    </source>
</evidence>
<dbReference type="Gene3D" id="1.20.1420.30">
    <property type="entry name" value="NCX, central ion-binding region"/>
    <property type="match status" value="2"/>
</dbReference>
<dbReference type="PANTHER" id="PTHR10846">
    <property type="entry name" value="SODIUM/POTASSIUM/CALCIUM EXCHANGER"/>
    <property type="match status" value="1"/>
</dbReference>
<accession>A0AA88YFK7</accession>
<feature type="region of interest" description="Disordered" evidence="14">
    <location>
        <begin position="337"/>
        <end position="417"/>
    </location>
</feature>
<feature type="transmembrane region" description="Helical" evidence="15">
    <location>
        <begin position="492"/>
        <end position="514"/>
    </location>
</feature>
<evidence type="ECO:0000256" key="10">
    <source>
        <dbReference type="ARBA" id="ARBA00022989"/>
    </source>
</evidence>
<dbReference type="AlphaFoldDB" id="A0AA88YFK7"/>
<evidence type="ECO:0000256" key="13">
    <source>
        <dbReference type="ARBA" id="ARBA00023180"/>
    </source>
</evidence>
<comment type="caution">
    <text evidence="17">The sequence shown here is derived from an EMBL/GenBank/DDBJ whole genome shotgun (WGS) entry which is preliminary data.</text>
</comment>
<evidence type="ECO:0000313" key="18">
    <source>
        <dbReference type="Proteomes" id="UP001186944"/>
    </source>
</evidence>
<keyword evidence="5" id="KW-0109">Calcium transport</keyword>
<feature type="compositionally biased region" description="Low complexity" evidence="14">
    <location>
        <begin position="347"/>
        <end position="364"/>
    </location>
</feature>
<feature type="transmembrane region" description="Helical" evidence="15">
    <location>
        <begin position="150"/>
        <end position="171"/>
    </location>
</feature>
<organism evidence="17 18">
    <name type="scientific">Pinctada imbricata</name>
    <name type="common">Atlantic pearl-oyster</name>
    <name type="synonym">Pinctada martensii</name>
    <dbReference type="NCBI Taxonomy" id="66713"/>
    <lineage>
        <taxon>Eukaryota</taxon>
        <taxon>Metazoa</taxon>
        <taxon>Spiralia</taxon>
        <taxon>Lophotrochozoa</taxon>
        <taxon>Mollusca</taxon>
        <taxon>Bivalvia</taxon>
        <taxon>Autobranchia</taxon>
        <taxon>Pteriomorphia</taxon>
        <taxon>Pterioida</taxon>
        <taxon>Pterioidea</taxon>
        <taxon>Pteriidae</taxon>
        <taxon>Pinctada</taxon>
    </lineage>
</organism>
<feature type="transmembrane region" description="Helical" evidence="15">
    <location>
        <begin position="592"/>
        <end position="613"/>
    </location>
</feature>
<dbReference type="GO" id="GO:0005262">
    <property type="term" value="F:calcium channel activity"/>
    <property type="evidence" value="ECO:0007669"/>
    <property type="project" value="TreeGrafter"/>
</dbReference>
<evidence type="ECO:0000256" key="8">
    <source>
        <dbReference type="ARBA" id="ARBA00022837"/>
    </source>
</evidence>
<feature type="transmembrane region" description="Helical" evidence="15">
    <location>
        <begin position="17"/>
        <end position="37"/>
    </location>
</feature>
<feature type="transmembrane region" description="Helical" evidence="15">
    <location>
        <begin position="429"/>
        <end position="445"/>
    </location>
</feature>
<keyword evidence="7" id="KW-0677">Repeat</keyword>
<keyword evidence="11" id="KW-0406">Ion transport</keyword>
<keyword evidence="12 15" id="KW-0472">Membrane</keyword>
<dbReference type="PANTHER" id="PTHR10846:SF72">
    <property type="entry name" value="SODIUM_POTASSIUM_CALCIUM EXCHANGER NCKX30C"/>
    <property type="match status" value="1"/>
</dbReference>
<evidence type="ECO:0000256" key="5">
    <source>
        <dbReference type="ARBA" id="ARBA00022568"/>
    </source>
</evidence>
<feature type="transmembrane region" description="Helical" evidence="15">
    <location>
        <begin position="559"/>
        <end position="580"/>
    </location>
</feature>
<keyword evidence="8" id="KW-0106">Calcium</keyword>
<dbReference type="GO" id="GO:0008273">
    <property type="term" value="F:calcium, potassium:sodium antiporter activity"/>
    <property type="evidence" value="ECO:0007669"/>
    <property type="project" value="TreeGrafter"/>
</dbReference>
<keyword evidence="4" id="KW-0050">Antiport</keyword>
<reference evidence="17" key="1">
    <citation type="submission" date="2019-08" db="EMBL/GenBank/DDBJ databases">
        <title>The improved chromosome-level genome for the pearl oyster Pinctada fucata martensii using PacBio sequencing and Hi-C.</title>
        <authorList>
            <person name="Zheng Z."/>
        </authorList>
    </citation>
    <scope>NUCLEOTIDE SEQUENCE</scope>
    <source>
        <strain evidence="17">ZZ-2019</strain>
        <tissue evidence="17">Adductor muscle</tissue>
    </source>
</reference>
<keyword evidence="3" id="KW-0813">Transport</keyword>
<evidence type="ECO:0000256" key="1">
    <source>
        <dbReference type="ARBA" id="ARBA00004141"/>
    </source>
</evidence>
<dbReference type="InterPro" id="IPR004481">
    <property type="entry name" value="K/Na/Ca-exchanger"/>
</dbReference>
<gene>
    <name evidence="17" type="ORF">FSP39_017749</name>
</gene>
<comment type="subcellular location">
    <subcellularLocation>
        <location evidence="1">Membrane</location>
        <topology evidence="1">Multi-pass membrane protein</topology>
    </subcellularLocation>
</comment>